<dbReference type="RefSeq" id="WP_407658706.1">
    <property type="nucleotide sequence ID" value="NZ_CP014007.2"/>
</dbReference>
<evidence type="ECO:0000313" key="5">
    <source>
        <dbReference type="Proteomes" id="UP000182314"/>
    </source>
</evidence>
<evidence type="ECO:0000259" key="3">
    <source>
        <dbReference type="Pfam" id="PF16967"/>
    </source>
</evidence>
<evidence type="ECO:0000259" key="2">
    <source>
        <dbReference type="Pfam" id="PF15976"/>
    </source>
</evidence>
<dbReference type="AlphaFoldDB" id="A0AA94H157"/>
<name>A0AA94H157_9ENTR</name>
<proteinExistence type="predicted"/>
<dbReference type="InterPro" id="IPR032636">
    <property type="entry name" value="Pilus_assem_E-set-like_dom"/>
</dbReference>
<feature type="domain" description="Pilus assembly protein C-terminal" evidence="2">
    <location>
        <begin position="730"/>
        <end position="822"/>
    </location>
</feature>
<dbReference type="Pfam" id="PF16967">
    <property type="entry name" value="TcfC"/>
    <property type="match status" value="1"/>
</dbReference>
<gene>
    <name evidence="4" type="ORF">SAMN05216286_1048</name>
</gene>
<accession>A0AA94H157</accession>
<feature type="domain" description="Pilus assembly protein E-set like" evidence="3">
    <location>
        <begin position="280"/>
        <end position="346"/>
    </location>
</feature>
<comment type="caution">
    <text evidence="4">The sequence shown here is derived from an EMBL/GenBank/DDBJ whole genome shotgun (WGS) entry which is preliminary data.</text>
</comment>
<evidence type="ECO:0000313" key="4">
    <source>
        <dbReference type="EMBL" id="SFB83023.1"/>
    </source>
</evidence>
<keyword evidence="1" id="KW-0732">Signal</keyword>
<dbReference type="InterPro" id="IPR031917">
    <property type="entry name" value="Pilus_assem_C"/>
</dbReference>
<reference evidence="4 5" key="1">
    <citation type="submission" date="2016-10" db="EMBL/GenBank/DDBJ databases">
        <authorList>
            <person name="Varghese N."/>
            <person name="Submissions S."/>
        </authorList>
    </citation>
    <scope>NUCLEOTIDE SEQUENCE [LARGE SCALE GENOMIC DNA]</scope>
    <source>
        <strain evidence="4 5">CGMCC 1.7012</strain>
    </source>
</reference>
<dbReference type="Pfam" id="PF15976">
    <property type="entry name" value="CooC_C"/>
    <property type="match status" value="1"/>
</dbReference>
<evidence type="ECO:0000256" key="1">
    <source>
        <dbReference type="ARBA" id="ARBA00022729"/>
    </source>
</evidence>
<dbReference type="EMBL" id="FOKO01000001">
    <property type="protein sequence ID" value="SFB83023.1"/>
    <property type="molecule type" value="Genomic_DNA"/>
</dbReference>
<protein>
    <submittedName>
        <fullName evidence="4">Fimbrial, FimD or usher-like</fullName>
    </submittedName>
</protein>
<organism evidence="4 5">
    <name type="scientific">Kosakonia oryzae</name>
    <dbReference type="NCBI Taxonomy" id="497725"/>
    <lineage>
        <taxon>Bacteria</taxon>
        <taxon>Pseudomonadati</taxon>
        <taxon>Pseudomonadota</taxon>
        <taxon>Gammaproteobacteria</taxon>
        <taxon>Enterobacterales</taxon>
        <taxon>Enterobacteriaceae</taxon>
        <taxon>Kosakonia</taxon>
    </lineage>
</organism>
<dbReference type="Proteomes" id="UP000182314">
    <property type="component" value="Unassembled WGS sequence"/>
</dbReference>
<sequence>MDNKILKTIITCTAVLFTDVNGAVAKPSLYQQINGVMIPEAFNNALRDGMSIPLYIHLNNTEGKSDDQRIGLAAIWLDEKSLKIRQVQLEEQDGNASINKQTREKLTALVNTSFNSDLTIPLTNDASLRLNFQQLILQLVVNKEALGTLLHDGSQDIGASSAESISGTLNYDLGVYHNQMRGGDSNTSSYLSLASATALREHHLLVDSSIYGLGSANQQADIYKVMYERDFAGYRFAGGVLDAWNLQSLGPVTAISSGKIYGMSWGNQANSTKFDHSHSITPVIAFLPAAGEVHVYRNDKLLSVQNFNMGSHEVDTRDLPYGIYDVKVDVIVNGKVTSSNIQKVNKLLTGSRTADMPLSWQIWGGSMHMDDWVHENGNIQQAKNTLLVGASASGGLNTINWMASGYHYNNVAVAEGNFSWPIVDALQLGMQNMFATDGSWSLISNINATLPGGFSNVWLSREKTVIGRSLRRNSTDNTAVGVSLNLNTLWSKLGTLSASYNSNNQYHTHNYTVDYSQSLYSGRFGSLGLRGGIQQYSYGDSTGPSSTQKFIALDFSLPLGNWLQTGMTHQNGYTTANISAQKQFDEGIIRTVGADISRAISGDSGDNKTLSGGAWTRYETRYSSGTLNLNSGADGYLNSNMTSSGSFGWQTEGIGASGNNEGNAGVIFHTDIGNDGKLTAQINGRAFPMTGKYNYLPLDPYNKYDIEILNSKNSLDSYDISRGKKSHLTLYPGNVVVIKPEIKQMVTVFGRIRAEDGTLLTNARINNHIGRAQTDNNGEFVMDIDKKFPVIDFNYGNDESCEAALDLSQARGAVWVGDITCQGLKTFANLMPTGEHNES</sequence>